<dbReference type="GO" id="GO:0000050">
    <property type="term" value="P:urea cycle"/>
    <property type="evidence" value="ECO:0007669"/>
    <property type="project" value="TreeGrafter"/>
</dbReference>
<dbReference type="GO" id="GO:0005524">
    <property type="term" value="F:ATP binding"/>
    <property type="evidence" value="ECO:0007669"/>
    <property type="project" value="UniProtKB-KW"/>
</dbReference>
<dbReference type="PANTHER" id="PTHR11587:SF2">
    <property type="entry name" value="ARGININOSUCCINATE SYNTHASE"/>
    <property type="match status" value="1"/>
</dbReference>
<dbReference type="InterPro" id="IPR001518">
    <property type="entry name" value="Arginosuc_synth"/>
</dbReference>
<dbReference type="InterPro" id="IPR014729">
    <property type="entry name" value="Rossmann-like_a/b/a_fold"/>
</dbReference>
<reference evidence="5" key="1">
    <citation type="submission" date="2018-05" db="EMBL/GenBank/DDBJ databases">
        <authorList>
            <person name="Lanie J.A."/>
            <person name="Ng W.-L."/>
            <person name="Kazmierczak K.M."/>
            <person name="Andrzejewski T.M."/>
            <person name="Davidsen T.M."/>
            <person name="Wayne K.J."/>
            <person name="Tettelin H."/>
            <person name="Glass J.I."/>
            <person name="Rusch D."/>
            <person name="Podicherti R."/>
            <person name="Tsui H.-C.T."/>
            <person name="Winkler M.E."/>
        </authorList>
    </citation>
    <scope>NUCLEOTIDE SEQUENCE</scope>
</reference>
<dbReference type="AlphaFoldDB" id="A0A382HHA7"/>
<dbReference type="GO" id="GO:0006526">
    <property type="term" value="P:L-arginine biosynthetic process"/>
    <property type="evidence" value="ECO:0007669"/>
    <property type="project" value="UniProtKB-UniPathway"/>
</dbReference>
<keyword evidence="2" id="KW-0547">Nucleotide-binding</keyword>
<sequence>MSKKVNKIVLAYSGGLDTSVILHWLKENYSSEVITFTADIGQEHNSNQVKSKAKKTGASKIIIEDLKDEFISQYVFPM</sequence>
<dbReference type="UniPathway" id="UPA00068">
    <property type="reaction ID" value="UER00113"/>
</dbReference>
<organism evidence="5">
    <name type="scientific">marine metagenome</name>
    <dbReference type="NCBI Taxonomy" id="408172"/>
    <lineage>
        <taxon>unclassified sequences</taxon>
        <taxon>metagenomes</taxon>
        <taxon>ecological metagenomes</taxon>
    </lineage>
</organism>
<keyword evidence="3" id="KW-0067">ATP-binding</keyword>
<gene>
    <name evidence="5" type="ORF">METZ01_LOCUS239309</name>
</gene>
<protein>
    <recommendedName>
        <fullName evidence="4">Arginosuccinate synthase-like N-terminal domain-containing protein</fullName>
    </recommendedName>
</protein>
<feature type="non-terminal residue" evidence="5">
    <location>
        <position position="78"/>
    </location>
</feature>
<dbReference type="InterPro" id="IPR018223">
    <property type="entry name" value="Arginosuc_synth_CS"/>
</dbReference>
<dbReference type="GO" id="GO:0005737">
    <property type="term" value="C:cytoplasm"/>
    <property type="evidence" value="ECO:0007669"/>
    <property type="project" value="TreeGrafter"/>
</dbReference>
<dbReference type="GO" id="GO:0004055">
    <property type="term" value="F:argininosuccinate synthase activity"/>
    <property type="evidence" value="ECO:0007669"/>
    <property type="project" value="InterPro"/>
</dbReference>
<dbReference type="PANTHER" id="PTHR11587">
    <property type="entry name" value="ARGININOSUCCINATE SYNTHASE"/>
    <property type="match status" value="1"/>
</dbReference>
<dbReference type="Gene3D" id="3.90.1260.10">
    <property type="entry name" value="Argininosuccinate synthetase, chain A, domain 2"/>
    <property type="match status" value="1"/>
</dbReference>
<feature type="domain" description="Arginosuccinate synthase-like N-terminal" evidence="4">
    <location>
        <begin position="7"/>
        <end position="77"/>
    </location>
</feature>
<dbReference type="InterPro" id="IPR048267">
    <property type="entry name" value="Arginosuc_syn_N"/>
</dbReference>
<evidence type="ECO:0000256" key="1">
    <source>
        <dbReference type="ARBA" id="ARBA00022598"/>
    </source>
</evidence>
<proteinExistence type="predicted"/>
<evidence type="ECO:0000313" key="5">
    <source>
        <dbReference type="EMBL" id="SVB86455.1"/>
    </source>
</evidence>
<evidence type="ECO:0000256" key="3">
    <source>
        <dbReference type="ARBA" id="ARBA00022840"/>
    </source>
</evidence>
<dbReference type="InterPro" id="IPR024074">
    <property type="entry name" value="AS_cat/multimer_dom_body"/>
</dbReference>
<dbReference type="GO" id="GO:0000053">
    <property type="term" value="P:argininosuccinate metabolic process"/>
    <property type="evidence" value="ECO:0007669"/>
    <property type="project" value="TreeGrafter"/>
</dbReference>
<evidence type="ECO:0000259" key="4">
    <source>
        <dbReference type="Pfam" id="PF00764"/>
    </source>
</evidence>
<dbReference type="EMBL" id="UINC01061168">
    <property type="protein sequence ID" value="SVB86455.1"/>
    <property type="molecule type" value="Genomic_DNA"/>
</dbReference>
<accession>A0A382HHA7</accession>
<dbReference type="PROSITE" id="PS00564">
    <property type="entry name" value="ARGININOSUCCIN_SYN_1"/>
    <property type="match status" value="1"/>
</dbReference>
<evidence type="ECO:0000256" key="2">
    <source>
        <dbReference type="ARBA" id="ARBA00022741"/>
    </source>
</evidence>
<dbReference type="Gene3D" id="3.40.50.620">
    <property type="entry name" value="HUPs"/>
    <property type="match status" value="1"/>
</dbReference>
<name>A0A382HHA7_9ZZZZ</name>
<dbReference type="SUPFAM" id="SSF52402">
    <property type="entry name" value="Adenine nucleotide alpha hydrolases-like"/>
    <property type="match status" value="1"/>
</dbReference>
<keyword evidence="1" id="KW-0436">Ligase</keyword>
<dbReference type="Pfam" id="PF00764">
    <property type="entry name" value="Arginosuc_synth"/>
    <property type="match status" value="1"/>
</dbReference>